<evidence type="ECO:0000256" key="10">
    <source>
        <dbReference type="ARBA" id="ARBA00023136"/>
    </source>
</evidence>
<dbReference type="Pfam" id="PF00672">
    <property type="entry name" value="HAMP"/>
    <property type="match status" value="1"/>
</dbReference>
<proteinExistence type="predicted"/>
<dbReference type="CDD" id="cd06225">
    <property type="entry name" value="HAMP"/>
    <property type="match status" value="1"/>
</dbReference>
<dbReference type="EMBL" id="CP045503">
    <property type="protein sequence ID" value="QPG57378.1"/>
    <property type="molecule type" value="Genomic_DNA"/>
</dbReference>
<feature type="transmembrane region" description="Helical" evidence="11">
    <location>
        <begin position="33"/>
        <end position="52"/>
    </location>
</feature>
<dbReference type="PRINTS" id="PR00344">
    <property type="entry name" value="BCTRLSENSOR"/>
</dbReference>
<keyword evidence="6 11" id="KW-0812">Transmembrane</keyword>
<evidence type="ECO:0000256" key="9">
    <source>
        <dbReference type="ARBA" id="ARBA00023012"/>
    </source>
</evidence>
<feature type="domain" description="Histidine kinase" evidence="12">
    <location>
        <begin position="254"/>
        <end position="463"/>
    </location>
</feature>
<dbReference type="Gene3D" id="6.10.340.10">
    <property type="match status" value="1"/>
</dbReference>
<dbReference type="InterPro" id="IPR036890">
    <property type="entry name" value="HATPase_C_sf"/>
</dbReference>
<evidence type="ECO:0000313" key="15">
    <source>
        <dbReference type="Proteomes" id="UP000316416"/>
    </source>
</evidence>
<keyword evidence="9" id="KW-0902">Two-component regulatory system</keyword>
<feature type="transmembrane region" description="Helical" evidence="11">
    <location>
        <begin position="169"/>
        <end position="191"/>
    </location>
</feature>
<evidence type="ECO:0000256" key="5">
    <source>
        <dbReference type="ARBA" id="ARBA00022679"/>
    </source>
</evidence>
<evidence type="ECO:0000256" key="2">
    <source>
        <dbReference type="ARBA" id="ARBA00004370"/>
    </source>
</evidence>
<dbReference type="CDD" id="cd00082">
    <property type="entry name" value="HisKA"/>
    <property type="match status" value="1"/>
</dbReference>
<dbReference type="InterPro" id="IPR036097">
    <property type="entry name" value="HisK_dim/P_sf"/>
</dbReference>
<dbReference type="PROSITE" id="PS50109">
    <property type="entry name" value="HIS_KIN"/>
    <property type="match status" value="1"/>
</dbReference>
<protein>
    <recommendedName>
        <fullName evidence="3">histidine kinase</fullName>
        <ecNumber evidence="3">2.7.13.3</ecNumber>
    </recommendedName>
</protein>
<keyword evidence="5" id="KW-0808">Transferase</keyword>
<dbReference type="SUPFAM" id="SSF158472">
    <property type="entry name" value="HAMP domain-like"/>
    <property type="match status" value="1"/>
</dbReference>
<evidence type="ECO:0000256" key="6">
    <source>
        <dbReference type="ARBA" id="ARBA00022692"/>
    </source>
</evidence>
<dbReference type="Pfam" id="PF02518">
    <property type="entry name" value="HATPase_c"/>
    <property type="match status" value="1"/>
</dbReference>
<dbReference type="InterPro" id="IPR003660">
    <property type="entry name" value="HAMP_dom"/>
</dbReference>
<dbReference type="InterPro" id="IPR004358">
    <property type="entry name" value="Sig_transdc_His_kin-like_C"/>
</dbReference>
<dbReference type="InterPro" id="IPR005467">
    <property type="entry name" value="His_kinase_dom"/>
</dbReference>
<dbReference type="InterPro" id="IPR003594">
    <property type="entry name" value="HATPase_dom"/>
</dbReference>
<evidence type="ECO:0000256" key="11">
    <source>
        <dbReference type="SAM" id="Phobius"/>
    </source>
</evidence>
<dbReference type="Proteomes" id="UP000316416">
    <property type="component" value="Chromosome"/>
</dbReference>
<dbReference type="InterPro" id="IPR050428">
    <property type="entry name" value="TCS_sensor_his_kinase"/>
</dbReference>
<evidence type="ECO:0000256" key="4">
    <source>
        <dbReference type="ARBA" id="ARBA00022553"/>
    </source>
</evidence>
<comment type="catalytic activity">
    <reaction evidence="1">
        <text>ATP + protein L-histidine = ADP + protein N-phospho-L-histidine.</text>
        <dbReference type="EC" id="2.7.13.3"/>
    </reaction>
</comment>
<gene>
    <name evidence="14" type="ORF">FM038_007965</name>
</gene>
<evidence type="ECO:0000256" key="7">
    <source>
        <dbReference type="ARBA" id="ARBA00022777"/>
    </source>
</evidence>
<dbReference type="SMART" id="SM00387">
    <property type="entry name" value="HATPase_c"/>
    <property type="match status" value="1"/>
</dbReference>
<evidence type="ECO:0000256" key="1">
    <source>
        <dbReference type="ARBA" id="ARBA00000085"/>
    </source>
</evidence>
<sequence length="463" mass="52067">MVSPLYSKQYVASVTEWWSRVKTAHSVWRLTRLYTGLLLSVVTILLIVLYQLSIGQMNRQQGLQMANIIAQQNMLAEQLTTEQFLEQFKLQAQSSRQYILSYQIDQKLFGRLSEIPAGLTQCPSLSRFPIWLDQFDEIRLVSGCAQPMASGTLIVAVDDESLYELKAQFISASAVALLLAVLLGIITGLVFSMRVLKRINSFNQVALRVESGQLSARVAVSDHNDEYDHMALHINTMLNQLQHSFETISGITDAIAHDLRTPLSHLRQQIESEILTKQQLNHPSEQLESMLDKLDEILFTFSAMLELTRLQQQKESNSQHFKTVDLQQVIIDAVDLVEPLAEEKQQVVSIESTEPFSIQGDATLLFRAIYNLLENASKYAGNNAQISVHLTPRGFTVSDNGPGICDIEKDKVFQRLYRIEKSRGVAGFGLGLTLVKAIIQLHNGKIELLDNQPGLIVQVEFLN</sequence>
<comment type="subcellular location">
    <subcellularLocation>
        <location evidence="2">Membrane</location>
    </subcellularLocation>
</comment>
<dbReference type="SMART" id="SM00304">
    <property type="entry name" value="HAMP"/>
    <property type="match status" value="1"/>
</dbReference>
<evidence type="ECO:0000259" key="13">
    <source>
        <dbReference type="PROSITE" id="PS50885"/>
    </source>
</evidence>
<evidence type="ECO:0000256" key="3">
    <source>
        <dbReference type="ARBA" id="ARBA00012438"/>
    </source>
</evidence>
<name>A0ABX6V5X1_9GAMM</name>
<dbReference type="PANTHER" id="PTHR45436:SF8">
    <property type="entry name" value="HISTIDINE KINASE"/>
    <property type="match status" value="1"/>
</dbReference>
<evidence type="ECO:0000313" key="14">
    <source>
        <dbReference type="EMBL" id="QPG57378.1"/>
    </source>
</evidence>
<evidence type="ECO:0000259" key="12">
    <source>
        <dbReference type="PROSITE" id="PS50109"/>
    </source>
</evidence>
<keyword evidence="4" id="KW-0597">Phosphoprotein</keyword>
<evidence type="ECO:0000256" key="8">
    <source>
        <dbReference type="ARBA" id="ARBA00022989"/>
    </source>
</evidence>
<accession>A0ABX6V5X1</accession>
<keyword evidence="10 11" id="KW-0472">Membrane</keyword>
<reference evidence="14" key="1">
    <citation type="submission" date="2021-07" db="EMBL/GenBank/DDBJ databases">
        <title>Shewanella sp. YLB-07 whole genome sequence.</title>
        <authorList>
            <person name="Yu L."/>
        </authorList>
    </citation>
    <scope>NUCLEOTIDE SEQUENCE</scope>
    <source>
        <strain evidence="14">YLB-08</strain>
    </source>
</reference>
<organism evidence="14 15">
    <name type="scientific">Shewanella eurypsychrophilus</name>
    <dbReference type="NCBI Taxonomy" id="2593656"/>
    <lineage>
        <taxon>Bacteria</taxon>
        <taxon>Pseudomonadati</taxon>
        <taxon>Pseudomonadota</taxon>
        <taxon>Gammaproteobacteria</taxon>
        <taxon>Alteromonadales</taxon>
        <taxon>Shewanellaceae</taxon>
        <taxon>Shewanella</taxon>
    </lineage>
</organism>
<dbReference type="EC" id="2.7.13.3" evidence="3"/>
<keyword evidence="7 14" id="KW-0418">Kinase</keyword>
<dbReference type="GO" id="GO:0016301">
    <property type="term" value="F:kinase activity"/>
    <property type="evidence" value="ECO:0007669"/>
    <property type="project" value="UniProtKB-KW"/>
</dbReference>
<feature type="domain" description="HAMP" evidence="13">
    <location>
        <begin position="193"/>
        <end position="246"/>
    </location>
</feature>
<dbReference type="SUPFAM" id="SSF47384">
    <property type="entry name" value="Homodimeric domain of signal transducing histidine kinase"/>
    <property type="match status" value="1"/>
</dbReference>
<dbReference type="SUPFAM" id="SSF55874">
    <property type="entry name" value="ATPase domain of HSP90 chaperone/DNA topoisomerase II/histidine kinase"/>
    <property type="match status" value="1"/>
</dbReference>
<dbReference type="PANTHER" id="PTHR45436">
    <property type="entry name" value="SENSOR HISTIDINE KINASE YKOH"/>
    <property type="match status" value="1"/>
</dbReference>
<dbReference type="InterPro" id="IPR003661">
    <property type="entry name" value="HisK_dim/P_dom"/>
</dbReference>
<dbReference type="RefSeq" id="WP_142872740.1">
    <property type="nucleotide sequence ID" value="NZ_CP045503.2"/>
</dbReference>
<keyword evidence="15" id="KW-1185">Reference proteome</keyword>
<keyword evidence="8 11" id="KW-1133">Transmembrane helix</keyword>
<dbReference type="Gene3D" id="3.30.565.10">
    <property type="entry name" value="Histidine kinase-like ATPase, C-terminal domain"/>
    <property type="match status" value="1"/>
</dbReference>
<dbReference type="PROSITE" id="PS50885">
    <property type="entry name" value="HAMP"/>
    <property type="match status" value="1"/>
</dbReference>